<dbReference type="RefSeq" id="WP_086348615.1">
    <property type="nucleotide sequence ID" value="NZ_CP147247.1"/>
</dbReference>
<name>A0A242K8W2_9ENTE</name>
<evidence type="ECO:0000313" key="2">
    <source>
        <dbReference type="EMBL" id="WYJ91003.1"/>
    </source>
</evidence>
<reference evidence="1" key="1">
    <citation type="submission" date="2017-05" db="EMBL/GenBank/DDBJ databases">
        <title>The Genome Sequence of Enterococcus sp. 9E7_DIV0242.</title>
        <authorList>
            <consortium name="The Broad Institute Genomics Platform"/>
            <consortium name="The Broad Institute Genomic Center for Infectious Diseases"/>
            <person name="Earl A."/>
            <person name="Manson A."/>
            <person name="Schwartman J."/>
            <person name="Gilmore M."/>
            <person name="Abouelleil A."/>
            <person name="Cao P."/>
            <person name="Chapman S."/>
            <person name="Cusick C."/>
            <person name="Shea T."/>
            <person name="Young S."/>
            <person name="Neafsey D."/>
            <person name="Nusbaum C."/>
            <person name="Birren B."/>
        </authorList>
    </citation>
    <scope>NUCLEOTIDE SEQUENCE [LARGE SCALE GENOMIC DNA]</scope>
    <source>
        <strain evidence="1">9E7_DIV0242</strain>
    </source>
</reference>
<gene>
    <name evidence="1" type="ORF">A5888_001534</name>
    <name evidence="2" type="ORF">A5888_002771</name>
</gene>
<accession>A0A242K8W2</accession>
<evidence type="ECO:0008006" key="4">
    <source>
        <dbReference type="Google" id="ProtNLM"/>
    </source>
</evidence>
<proteinExistence type="predicted"/>
<evidence type="ECO:0000313" key="1">
    <source>
        <dbReference type="EMBL" id="OTP17396.1"/>
    </source>
</evidence>
<evidence type="ECO:0000313" key="3">
    <source>
        <dbReference type="Proteomes" id="UP000195141"/>
    </source>
</evidence>
<protein>
    <recommendedName>
        <fullName evidence="4">Alternate signal-mediated exported protein</fullName>
    </recommendedName>
</protein>
<organism evidence="1">
    <name type="scientific">Candidatus Enterococcus clewellii</name>
    <dbReference type="NCBI Taxonomy" id="1834193"/>
    <lineage>
        <taxon>Bacteria</taxon>
        <taxon>Bacillati</taxon>
        <taxon>Bacillota</taxon>
        <taxon>Bacilli</taxon>
        <taxon>Lactobacillales</taxon>
        <taxon>Enterococcaceae</taxon>
        <taxon>Enterococcus</taxon>
    </lineage>
</organism>
<dbReference type="Proteomes" id="UP000195141">
    <property type="component" value="Chromosome"/>
</dbReference>
<reference evidence="2" key="2">
    <citation type="submission" date="2017-05" db="EMBL/GenBank/DDBJ databases">
        <authorList>
            <consortium name="The Broad Institute Genomics Platform"/>
            <consortium name="The Broad Institute Genomic Center for Infectious Diseases"/>
            <person name="Earl A."/>
            <person name="Manson A."/>
            <person name="Schwartman J."/>
            <person name="Gilmore M."/>
            <person name="Abouelleil A."/>
            <person name="Cao P."/>
            <person name="Chapman S."/>
            <person name="Cusick C."/>
            <person name="Shea T."/>
            <person name="Young S."/>
            <person name="Neafsey D."/>
            <person name="Nusbaum C."/>
            <person name="Birren B."/>
        </authorList>
    </citation>
    <scope>NUCLEOTIDE SEQUENCE</scope>
    <source>
        <strain evidence="2">9E7_DIV0242</strain>
    </source>
</reference>
<dbReference type="AlphaFoldDB" id="A0A242K8W2"/>
<reference evidence="2" key="3">
    <citation type="submission" date="2024-03" db="EMBL/GenBank/DDBJ databases">
        <title>The Genome Sequence of Enterococcus sp. DIV0242b.</title>
        <authorList>
            <consortium name="The Broad Institute Genomics Platform"/>
            <consortium name="The Broad Institute Microbial Omics Core"/>
            <consortium name="The Broad Institute Genomic Center for Infectious Diseases"/>
            <person name="Earl A."/>
            <person name="Manson A."/>
            <person name="Gilmore M."/>
            <person name="Schwartman J."/>
            <person name="Shea T."/>
            <person name="Abouelleil A."/>
            <person name="Cao P."/>
            <person name="Chapman S."/>
            <person name="Cusick C."/>
            <person name="Young S."/>
            <person name="Neafsey D."/>
            <person name="Nusbaum C."/>
            <person name="Birren B."/>
        </authorList>
    </citation>
    <scope>NUCLEOTIDE SEQUENCE</scope>
    <source>
        <strain evidence="2">9E7_DIV0242</strain>
    </source>
</reference>
<dbReference type="OrthoDB" id="2194672at2"/>
<dbReference type="EMBL" id="NGMM01000002">
    <property type="protein sequence ID" value="OTP17396.1"/>
    <property type="molecule type" value="Genomic_DNA"/>
</dbReference>
<keyword evidence="3" id="KW-1185">Reference proteome</keyword>
<dbReference type="EMBL" id="CP147247">
    <property type="protein sequence ID" value="WYJ91003.1"/>
    <property type="molecule type" value="Genomic_DNA"/>
</dbReference>
<sequence length="231" mass="26220">MQKKLKMLFQNKPTVGIIASICTILFVLASTFAWFSGTAARDNEFKTDFDFDVELVDEFEKQETVVPDQLVPKKVGVFNPEELAAFVRVMVFPVAYQTTDDGQVPLPITDGVELVYDDANTTTTFEENKWQLGDDGYYYYLSKLAPGQTKEQIDNGELDSQLLFKGVTIKFKDDETKETYRDASFQIVVKSEAVDARNSEYRVSWWNTDKDTAQVNDPLKTIDSVLQTLAN</sequence>